<reference evidence="1" key="1">
    <citation type="submission" date="2022-04" db="EMBL/GenBank/DDBJ databases">
        <title>Complete genome sequence of a cyanobacterium, Nostoc sp. SO-36, isolated in Antarctica.</title>
        <authorList>
            <person name="Kanesaki Y."/>
            <person name="Effendi D."/>
            <person name="Sakamoto T."/>
            <person name="Ohtani S."/>
            <person name="Awai K."/>
        </authorList>
    </citation>
    <scope>NUCLEOTIDE SEQUENCE</scope>
    <source>
        <strain evidence="1">SO-36</strain>
    </source>
</reference>
<evidence type="ECO:0000313" key="2">
    <source>
        <dbReference type="Proteomes" id="UP001055453"/>
    </source>
</evidence>
<accession>A0ABM7Z412</accession>
<keyword evidence="2" id="KW-1185">Reference proteome</keyword>
<organism evidence="1 2">
    <name type="scientific">Nostoc cf. commune SO-36</name>
    <dbReference type="NCBI Taxonomy" id="449208"/>
    <lineage>
        <taxon>Bacteria</taxon>
        <taxon>Bacillati</taxon>
        <taxon>Cyanobacteriota</taxon>
        <taxon>Cyanophyceae</taxon>
        <taxon>Nostocales</taxon>
        <taxon>Nostocaceae</taxon>
        <taxon>Nostoc</taxon>
    </lineage>
</organism>
<dbReference type="SUPFAM" id="SSF47598">
    <property type="entry name" value="Ribbon-helix-helix"/>
    <property type="match status" value="1"/>
</dbReference>
<dbReference type="EMBL" id="AP025732">
    <property type="protein sequence ID" value="BDI17770.1"/>
    <property type="molecule type" value="Genomic_DNA"/>
</dbReference>
<evidence type="ECO:0008006" key="3">
    <source>
        <dbReference type="Google" id="ProtNLM"/>
    </source>
</evidence>
<name>A0ABM7Z412_NOSCO</name>
<proteinExistence type="predicted"/>
<sequence>MQFYVLYRTWSKTKFENKVKPTMQKITVNLPQETIEVLKRLAEEQGITATAALRKAIATEDFLRSEAINKDAKVIIQEPNGVTKQIVFR</sequence>
<dbReference type="Proteomes" id="UP001055453">
    <property type="component" value="Chromosome"/>
</dbReference>
<evidence type="ECO:0000313" key="1">
    <source>
        <dbReference type="EMBL" id="BDI17770.1"/>
    </source>
</evidence>
<gene>
    <name evidence="1" type="ORF">ANSO36C_35720</name>
</gene>
<dbReference type="InterPro" id="IPR010985">
    <property type="entry name" value="Ribbon_hlx_hlx"/>
</dbReference>
<protein>
    <recommendedName>
        <fullName evidence="3">Ribbon-helix-helix protein CopG domain-containing protein</fullName>
    </recommendedName>
</protein>